<organism evidence="2 3">
    <name type="scientific">Zobellella denitrificans</name>
    <dbReference type="NCBI Taxonomy" id="347534"/>
    <lineage>
        <taxon>Bacteria</taxon>
        <taxon>Pseudomonadati</taxon>
        <taxon>Pseudomonadota</taxon>
        <taxon>Gammaproteobacteria</taxon>
        <taxon>Aeromonadales</taxon>
        <taxon>Aeromonadaceae</taxon>
        <taxon>Zobellella</taxon>
    </lineage>
</organism>
<feature type="signal peptide" evidence="1">
    <location>
        <begin position="1"/>
        <end position="32"/>
    </location>
</feature>
<gene>
    <name evidence="2" type="ORF">AN401_07915</name>
</gene>
<accession>A0A291HNS3</accession>
<keyword evidence="1" id="KW-0732">Signal</keyword>
<evidence type="ECO:0000313" key="2">
    <source>
        <dbReference type="EMBL" id="ATG73793.1"/>
    </source>
</evidence>
<dbReference type="Gene3D" id="3.40.190.10">
    <property type="entry name" value="Periplasmic binding protein-like II"/>
    <property type="match status" value="2"/>
</dbReference>
<evidence type="ECO:0000313" key="3">
    <source>
        <dbReference type="Proteomes" id="UP000217763"/>
    </source>
</evidence>
<dbReference type="Pfam" id="PF16868">
    <property type="entry name" value="NMT1_3"/>
    <property type="match status" value="1"/>
</dbReference>
<dbReference type="KEGG" id="zdf:AN401_07915"/>
<dbReference type="Proteomes" id="UP000217763">
    <property type="component" value="Chromosome"/>
</dbReference>
<dbReference type="PANTHER" id="PTHR42941">
    <property type="entry name" value="SLL1037 PROTEIN"/>
    <property type="match status" value="1"/>
</dbReference>
<dbReference type="SUPFAM" id="SSF53850">
    <property type="entry name" value="Periplasmic binding protein-like II"/>
    <property type="match status" value="1"/>
</dbReference>
<protein>
    <submittedName>
        <fullName evidence="2">C4-dicarboxylate ABC transporter substrate-binding protein</fullName>
    </submittedName>
</protein>
<dbReference type="InterPro" id="IPR011852">
    <property type="entry name" value="TRAP_TAXI"/>
</dbReference>
<evidence type="ECO:0000256" key="1">
    <source>
        <dbReference type="SAM" id="SignalP"/>
    </source>
</evidence>
<dbReference type="NCBIfam" id="TIGR02122">
    <property type="entry name" value="TRAP_TAXI"/>
    <property type="match status" value="1"/>
</dbReference>
<dbReference type="PANTHER" id="PTHR42941:SF1">
    <property type="entry name" value="SLL1037 PROTEIN"/>
    <property type="match status" value="1"/>
</dbReference>
<proteinExistence type="predicted"/>
<dbReference type="EMBL" id="CP012621">
    <property type="protein sequence ID" value="ATG73793.1"/>
    <property type="molecule type" value="Genomic_DNA"/>
</dbReference>
<name>A0A291HNS3_9GAMM</name>
<reference evidence="3" key="1">
    <citation type="submission" date="2015-09" db="EMBL/GenBank/DDBJ databases">
        <authorList>
            <person name="Shao Z."/>
            <person name="Wang L."/>
        </authorList>
    </citation>
    <scope>NUCLEOTIDE SEQUENCE [LARGE SCALE GENOMIC DNA]</scope>
    <source>
        <strain evidence="3">F13-1</strain>
    </source>
</reference>
<dbReference type="CDD" id="cd13520">
    <property type="entry name" value="PBP2_TAXI_TRAP"/>
    <property type="match status" value="1"/>
</dbReference>
<dbReference type="AlphaFoldDB" id="A0A291HNS3"/>
<keyword evidence="3" id="KW-1185">Reference proteome</keyword>
<feature type="chain" id="PRO_5011973741" evidence="1">
    <location>
        <begin position="33"/>
        <end position="331"/>
    </location>
</feature>
<dbReference type="RefSeq" id="WP_096779040.1">
    <property type="nucleotide sequence ID" value="NZ_CP012621.1"/>
</dbReference>
<sequence>MTLTQRFNPSRALLPLILAALAAVGMNAPVSAESFTFSGGPDGSTFQSFSEGIASRLSSSMEGVDLSSQSSAGSVENLRRVDARDADFGIVYAGDIYLGMQGKLDNDPRRYRNVRAVAYLYGAPAHLIVLEGSGITDVAQLAGKKVAVGEVGSGAAASARRFFEGVGLWDKIEPQYVGNNQGAAALGEGRLDALWVFAGFPNESVNQAANSNRIRLLQLNEAAEKGTLFHDHPYYATVIIPAGTYPGVDYDVVTIQDSALWVAGPHMDKDRVYQLMGSIYSPEGLAYLHQVHDAARTMTMASGLNGVVNKVHEGAARFWTENGLTLTQIQQ</sequence>